<evidence type="ECO:0008006" key="3">
    <source>
        <dbReference type="Google" id="ProtNLM"/>
    </source>
</evidence>
<keyword evidence="2" id="KW-1185">Reference proteome</keyword>
<gene>
    <name evidence="1" type="ORF">NBRC110019_19950</name>
</gene>
<comment type="caution">
    <text evidence="1">The sequence shown here is derived from an EMBL/GenBank/DDBJ whole genome shotgun (WGS) entry which is preliminary data.</text>
</comment>
<accession>A0A9W6EU29</accession>
<name>A0A9W6EU29_9FLAO</name>
<evidence type="ECO:0000313" key="1">
    <source>
        <dbReference type="EMBL" id="GLB52955.1"/>
    </source>
</evidence>
<dbReference type="AlphaFoldDB" id="A0A9W6EU29"/>
<proteinExistence type="predicted"/>
<sequence length="235" mass="28195">MFNIGRDYIQRLRKNKNQLYKDLKPKDRICKIVTDHILPNLGINGFKFIKSRMQLERTLGDFKQVIWFRTSIKNYRDEVVNFEIHLKVENEDYQKHCINKYNYPKPSFISEHVEYLKQWNQEYCEGWYRLQLDDNIKIAERITENITSCVNTYLDVNSSFDKSLEYRLNEFNNLDYFGLLIIPDLLILSELTNNKKVQKTILEAYENWKQTDEGIKDVNEGADIFDTIDNIKKLL</sequence>
<reference evidence="1" key="1">
    <citation type="submission" date="2022-07" db="EMBL/GenBank/DDBJ databases">
        <title>Taxonomy of Novel Oxalotrophic and Methylotrophic Bacteria.</title>
        <authorList>
            <person name="Sahin N."/>
            <person name="Tani A."/>
        </authorList>
    </citation>
    <scope>NUCLEOTIDE SEQUENCE</scope>
    <source>
        <strain evidence="1">AM327</strain>
    </source>
</reference>
<dbReference type="EMBL" id="BRVP01000013">
    <property type="protein sequence ID" value="GLB52955.1"/>
    <property type="molecule type" value="Genomic_DNA"/>
</dbReference>
<protein>
    <recommendedName>
        <fullName evidence="3">DUF4304 domain-containing protein</fullName>
    </recommendedName>
</protein>
<organism evidence="1 2">
    <name type="scientific">Neptunitalea chrysea</name>
    <dbReference type="NCBI Taxonomy" id="1647581"/>
    <lineage>
        <taxon>Bacteria</taxon>
        <taxon>Pseudomonadati</taxon>
        <taxon>Bacteroidota</taxon>
        <taxon>Flavobacteriia</taxon>
        <taxon>Flavobacteriales</taxon>
        <taxon>Flavobacteriaceae</taxon>
        <taxon>Neptunitalea</taxon>
    </lineage>
</organism>
<dbReference type="Proteomes" id="UP001143545">
    <property type="component" value="Unassembled WGS sequence"/>
</dbReference>
<evidence type="ECO:0000313" key="2">
    <source>
        <dbReference type="Proteomes" id="UP001143545"/>
    </source>
</evidence>